<gene>
    <name evidence="1" type="ORF">Acr_00g0031190</name>
</gene>
<dbReference type="Proteomes" id="UP000585474">
    <property type="component" value="Unassembled WGS sequence"/>
</dbReference>
<protein>
    <submittedName>
        <fullName evidence="1">Uncharacterized protein</fullName>
    </submittedName>
</protein>
<accession>A0A7J0DF23</accession>
<keyword evidence="2" id="KW-1185">Reference proteome</keyword>
<evidence type="ECO:0000313" key="1">
    <source>
        <dbReference type="EMBL" id="GFS33911.1"/>
    </source>
</evidence>
<evidence type="ECO:0000313" key="2">
    <source>
        <dbReference type="Proteomes" id="UP000585474"/>
    </source>
</evidence>
<sequence>MPKHGKKLALIPKLIPLKSFNIDLGSEEAPVVKFLINANPEHGGASIFHAREQICVEALDGGAVERFDDDRKDEDVGDKDVRFSLGFSDFQGSIVEVFACFN</sequence>
<organism evidence="1 2">
    <name type="scientific">Actinidia rufa</name>
    <dbReference type="NCBI Taxonomy" id="165716"/>
    <lineage>
        <taxon>Eukaryota</taxon>
        <taxon>Viridiplantae</taxon>
        <taxon>Streptophyta</taxon>
        <taxon>Embryophyta</taxon>
        <taxon>Tracheophyta</taxon>
        <taxon>Spermatophyta</taxon>
        <taxon>Magnoliopsida</taxon>
        <taxon>eudicotyledons</taxon>
        <taxon>Gunneridae</taxon>
        <taxon>Pentapetalae</taxon>
        <taxon>asterids</taxon>
        <taxon>Ericales</taxon>
        <taxon>Actinidiaceae</taxon>
        <taxon>Actinidia</taxon>
    </lineage>
</organism>
<dbReference type="EMBL" id="BJWL01000200">
    <property type="protein sequence ID" value="GFS33911.1"/>
    <property type="molecule type" value="Genomic_DNA"/>
</dbReference>
<reference evidence="2" key="1">
    <citation type="submission" date="2019-07" db="EMBL/GenBank/DDBJ databases">
        <title>De Novo Assembly of kiwifruit Actinidia rufa.</title>
        <authorList>
            <person name="Sugita-Konishi S."/>
            <person name="Sato K."/>
            <person name="Mori E."/>
            <person name="Abe Y."/>
            <person name="Kisaki G."/>
            <person name="Hamano K."/>
            <person name="Suezawa K."/>
            <person name="Otani M."/>
            <person name="Fukuda T."/>
            <person name="Manabe T."/>
            <person name="Gomi K."/>
            <person name="Tabuchi M."/>
            <person name="Akimitsu K."/>
            <person name="Kataoka I."/>
        </authorList>
    </citation>
    <scope>NUCLEOTIDE SEQUENCE [LARGE SCALE GENOMIC DNA]</scope>
    <source>
        <strain evidence="2">cv. Fuchu</strain>
    </source>
</reference>
<dbReference type="AlphaFoldDB" id="A0A7J0DF23"/>
<name>A0A7J0DF23_9ERIC</name>
<proteinExistence type="predicted"/>
<comment type="caution">
    <text evidence="1">The sequence shown here is derived from an EMBL/GenBank/DDBJ whole genome shotgun (WGS) entry which is preliminary data.</text>
</comment>